<dbReference type="SUPFAM" id="SSF56935">
    <property type="entry name" value="Porins"/>
    <property type="match status" value="1"/>
</dbReference>
<feature type="chain" id="PRO_5041421602" description="Carboxypeptidase regulatory-like domain-containing protein" evidence="2">
    <location>
        <begin position="23"/>
        <end position="934"/>
    </location>
</feature>
<evidence type="ECO:0000313" key="5">
    <source>
        <dbReference type="Proteomes" id="UP001229955"/>
    </source>
</evidence>
<keyword evidence="5" id="KW-1185">Reference proteome</keyword>
<sequence length="934" mass="98253">MIDWRKGLMALLALLLVLPARAEASGEPRRRALPVSVSGAPRSLVTLVVPVPQDLADAERVQFEVVLSGAVAVMGRLTGDLLRSERGGVQPLLLTLRVPSTALIGLLDVADVVFAVEDGRSVAVPIILRVPAVRSVIVSGLREVRDLESGDRVELVYRVRNLGNAVERLRVEIAANPALAARSLDGPQVSLAPYGEATVTVALRVPPANGAQFPVALSLVREDGFVGDSIAAARTILQVASTPTRLPGVTMNPFYGVAASRDGTASAGGFRIAGPVSDSIDFSLDLALPPQGQGLGVLGLSTLGVVRQPFQATLGSASWRASAGIAAADFGALSGMAPNGEGVVVHAPVFGSRVEALAARPHAGLQSRGHFTGVRATFDVPVGQMAVGITSLRERSGFLPGAGRALDALAVEIGDVHFGAVSSSAGLALRDVAGGRALGYRVGVAQNGLQTRWSASVVQTPGGANGFAASESMWMLDARHEYSRRLALSANAQQTRDGNAIVRSFAARTVGVGAQYALTPQTTWNLRLNSAESELSAGAGSGGSFGNEQLSIGTDLSTMRGAWQFSANLRLSAISRFATLVSGATNRSSAQQRQTGIGVSRDFQRLGRLDYSNTLVETGRGGGAAPWQLNQSLRWSDLTVSVGNAFVRFGSEIETISNSLSPTGVILRGDVSTTLRSGVDIGGSVERNPFLLDRSGRVGVIAAVRVGVSATAFEGVLRTTERVVFVDENGDGRRDPGERGVGGVVFHFANYRFVSSRSGTFKVPRSMRGRLRADLSSIPTGLLLHPRYAADTVERVEIPLVATSRATLQLRLEQDDQGRVPNVDLANADVWLRDAEGFEWVGMNVGGGKFLFTDLPSGRYVMRTSTARLSEPVRIEESTLLLRAGDDLTIDVPVRGRAVRIITPPRQGGRGGVGPRGGSGSRSGPDQRSRRVIP</sequence>
<dbReference type="RefSeq" id="WP_367887639.1">
    <property type="nucleotide sequence ID" value="NZ_CP130612.1"/>
</dbReference>
<feature type="compositionally biased region" description="Gly residues" evidence="1">
    <location>
        <begin position="908"/>
        <end position="921"/>
    </location>
</feature>
<gene>
    <name evidence="3" type="ORF">Strain138_001231</name>
    <name evidence="4" type="ORF">Strain318_001231</name>
</gene>
<evidence type="ECO:0000256" key="2">
    <source>
        <dbReference type="SAM" id="SignalP"/>
    </source>
</evidence>
<feature type="region of interest" description="Disordered" evidence="1">
    <location>
        <begin position="902"/>
        <end position="934"/>
    </location>
</feature>
<evidence type="ECO:0000313" key="4">
    <source>
        <dbReference type="EMBL" id="WKW14870.1"/>
    </source>
</evidence>
<dbReference type="EMBL" id="CP130613">
    <property type="protein sequence ID" value="WKW14870.1"/>
    <property type="molecule type" value="Genomic_DNA"/>
</dbReference>
<organism evidence="4 5">
    <name type="scientific">Pseudogemmatithrix spongiicola</name>
    <dbReference type="NCBI Taxonomy" id="3062599"/>
    <lineage>
        <taxon>Bacteria</taxon>
        <taxon>Pseudomonadati</taxon>
        <taxon>Gemmatimonadota</taxon>
        <taxon>Gemmatimonadia</taxon>
        <taxon>Gemmatimonadales</taxon>
        <taxon>Gemmatimonadaceae</taxon>
        <taxon>Pseudogemmatithrix</taxon>
    </lineage>
</organism>
<dbReference type="EMBL" id="CP130612">
    <property type="protein sequence ID" value="WKW11960.1"/>
    <property type="molecule type" value="Genomic_DNA"/>
</dbReference>
<accession>A0AA49JU46</accession>
<evidence type="ECO:0008006" key="6">
    <source>
        <dbReference type="Google" id="ProtNLM"/>
    </source>
</evidence>
<reference evidence="4" key="1">
    <citation type="submission" date="2023-07" db="EMBL/GenBank/DDBJ databases">
        <authorList>
            <person name="Haufschild T."/>
            <person name="Kallscheuer N."/>
            <person name="Hammer J."/>
            <person name="Kohn T."/>
            <person name="Kabuu M."/>
            <person name="Jogler M."/>
            <person name="Wohfarth N."/>
            <person name="Heuer A."/>
            <person name="Rohde M."/>
            <person name="van Teeseling M.C.F."/>
            <person name="Jogler C."/>
        </authorList>
    </citation>
    <scope>NUCLEOTIDE SEQUENCE</scope>
    <source>
        <strain evidence="3">Strain 138</strain>
        <strain evidence="4">Strain 318</strain>
    </source>
</reference>
<evidence type="ECO:0000313" key="3">
    <source>
        <dbReference type="EMBL" id="WKW11960.1"/>
    </source>
</evidence>
<feature type="compositionally biased region" description="Basic and acidic residues" evidence="1">
    <location>
        <begin position="925"/>
        <end position="934"/>
    </location>
</feature>
<keyword evidence="2" id="KW-0732">Signal</keyword>
<protein>
    <recommendedName>
        <fullName evidence="6">Carboxypeptidase regulatory-like domain-containing protein</fullName>
    </recommendedName>
</protein>
<name>A0AA49JZS2_9BACT</name>
<feature type="signal peptide" evidence="2">
    <location>
        <begin position="1"/>
        <end position="22"/>
    </location>
</feature>
<accession>A0AA49JZS2</accession>
<dbReference type="KEGG" id="pspc:Strain318_001231"/>
<evidence type="ECO:0000256" key="1">
    <source>
        <dbReference type="SAM" id="MobiDB-lite"/>
    </source>
</evidence>
<proteinExistence type="predicted"/>
<dbReference type="AlphaFoldDB" id="A0AA49JZS2"/>
<dbReference type="Proteomes" id="UP001229955">
    <property type="component" value="Chromosome"/>
</dbReference>